<evidence type="ECO:0000256" key="1">
    <source>
        <dbReference type="SAM" id="MobiDB-lite"/>
    </source>
</evidence>
<reference evidence="2" key="1">
    <citation type="submission" date="2022-07" db="EMBL/GenBank/DDBJ databases">
        <title>Genome analysis of Parmales, a sister group of diatoms, reveals the evolutionary specialization of diatoms from phago-mixotrophs to photoautotrophs.</title>
        <authorList>
            <person name="Ban H."/>
            <person name="Sato S."/>
            <person name="Yoshikawa S."/>
            <person name="Kazumasa Y."/>
            <person name="Nakamura Y."/>
            <person name="Ichinomiya M."/>
            <person name="Saitoh K."/>
            <person name="Sato N."/>
            <person name="Blanc-Mathieu R."/>
            <person name="Endo H."/>
            <person name="Kuwata A."/>
            <person name="Ogata H."/>
        </authorList>
    </citation>
    <scope>NUCLEOTIDE SEQUENCE</scope>
</reference>
<keyword evidence="3" id="KW-1185">Reference proteome</keyword>
<dbReference type="Proteomes" id="UP001165082">
    <property type="component" value="Unassembled WGS sequence"/>
</dbReference>
<proteinExistence type="predicted"/>
<dbReference type="EMBL" id="BRXZ01006330">
    <property type="protein sequence ID" value="GMH59130.1"/>
    <property type="molecule type" value="Genomic_DNA"/>
</dbReference>
<protein>
    <submittedName>
        <fullName evidence="2">Uncharacterized protein</fullName>
    </submittedName>
</protein>
<gene>
    <name evidence="2" type="ORF">TrRE_jg3270</name>
</gene>
<feature type="region of interest" description="Disordered" evidence="1">
    <location>
        <begin position="1"/>
        <end position="79"/>
    </location>
</feature>
<organism evidence="2 3">
    <name type="scientific">Triparma retinervis</name>
    <dbReference type="NCBI Taxonomy" id="2557542"/>
    <lineage>
        <taxon>Eukaryota</taxon>
        <taxon>Sar</taxon>
        <taxon>Stramenopiles</taxon>
        <taxon>Ochrophyta</taxon>
        <taxon>Bolidophyceae</taxon>
        <taxon>Parmales</taxon>
        <taxon>Triparmaceae</taxon>
        <taxon>Triparma</taxon>
    </lineage>
</organism>
<accession>A0A9W6ZY12</accession>
<dbReference type="AlphaFoldDB" id="A0A9W6ZY12"/>
<evidence type="ECO:0000313" key="2">
    <source>
        <dbReference type="EMBL" id="GMH59130.1"/>
    </source>
</evidence>
<feature type="compositionally biased region" description="Basic and acidic residues" evidence="1">
    <location>
        <begin position="56"/>
        <end position="70"/>
    </location>
</feature>
<comment type="caution">
    <text evidence="2">The sequence shown here is derived from an EMBL/GenBank/DDBJ whole genome shotgun (WGS) entry which is preliminary data.</text>
</comment>
<sequence>MKFKPRDIARPAAKPISKPKDDDNSLFPPLMSTPVKSRGPPEDPITPKTPLSPSPVKEEVEQKKNKDPKMTKKVAKKEKAPRPLPFASKVVLFLAFVAFVAPRVCRVGVLQMKLIEVGEEGRLYLGTDGPYKMINCRKKSSFKLMDEDAKRCLSSGGKSGGFKSKLCVTATCWELQDNVLSPRGKGRKGGVEVNAALSIPALGNFPCPIYDFDEAWMALSM</sequence>
<name>A0A9W6ZY12_9STRA</name>
<dbReference type="OrthoDB" id="10429580at2759"/>
<evidence type="ECO:0000313" key="3">
    <source>
        <dbReference type="Proteomes" id="UP001165082"/>
    </source>
</evidence>